<keyword evidence="17" id="KW-1185">Reference proteome</keyword>
<dbReference type="GO" id="GO:0016746">
    <property type="term" value="F:acyltransferase activity"/>
    <property type="evidence" value="ECO:0007669"/>
    <property type="project" value="UniProtKB-KW"/>
</dbReference>
<dbReference type="Proteomes" id="UP000295685">
    <property type="component" value="Unassembled WGS sequence"/>
</dbReference>
<evidence type="ECO:0000313" key="17">
    <source>
        <dbReference type="Proteomes" id="UP000294844"/>
    </source>
</evidence>
<evidence type="ECO:0000256" key="11">
    <source>
        <dbReference type="ARBA" id="ARBA00032317"/>
    </source>
</evidence>
<evidence type="ECO:0000313" key="18">
    <source>
        <dbReference type="Proteomes" id="UP000295685"/>
    </source>
</evidence>
<protein>
    <recommendedName>
        <fullName evidence="6">Phthiocerol/phthiodiolone dimycocerosyl transferase</fullName>
        <ecNumber evidence="5">2.3.1.282</ecNumber>
    </recommendedName>
    <alternativeName>
        <fullName evidence="12">Acyltransferase PapA5</fullName>
    </alternativeName>
    <alternativeName>
        <fullName evidence="10">Phthiocerol/phthiodiolone O-acyltransferase</fullName>
    </alternativeName>
    <alternativeName>
        <fullName evidence="11">Polyketide synthase-associated protein A5</fullName>
    </alternativeName>
</protein>
<organism evidence="15 18">
    <name type="scientific">Mycobacteroides salmoniphilum</name>
    <dbReference type="NCBI Taxonomy" id="404941"/>
    <lineage>
        <taxon>Bacteria</taxon>
        <taxon>Bacillati</taxon>
        <taxon>Actinomycetota</taxon>
        <taxon>Actinomycetes</taxon>
        <taxon>Mycobacteriales</taxon>
        <taxon>Mycobacteriaceae</taxon>
        <taxon>Mycobacteroides</taxon>
    </lineage>
</organism>
<evidence type="ECO:0000256" key="1">
    <source>
        <dbReference type="ARBA" id="ARBA00000026"/>
    </source>
</evidence>
<evidence type="ECO:0000256" key="9">
    <source>
        <dbReference type="ARBA" id="ARBA00023315"/>
    </source>
</evidence>
<evidence type="ECO:0000313" key="15">
    <source>
        <dbReference type="EMBL" id="TDZ98507.1"/>
    </source>
</evidence>
<dbReference type="SUPFAM" id="SSF52777">
    <property type="entry name" value="CoA-dependent acyltransferases"/>
    <property type="match status" value="2"/>
</dbReference>
<dbReference type="InterPro" id="IPR023213">
    <property type="entry name" value="CAT-like_dom_sf"/>
</dbReference>
<evidence type="ECO:0000256" key="5">
    <source>
        <dbReference type="ARBA" id="ARBA00012866"/>
    </source>
</evidence>
<dbReference type="Proteomes" id="UP000294844">
    <property type="component" value="Unassembled WGS sequence"/>
</dbReference>
<evidence type="ECO:0000259" key="14">
    <source>
        <dbReference type="Pfam" id="PF16911"/>
    </source>
</evidence>
<comment type="caution">
    <text evidence="15">The sequence shown here is derived from an EMBL/GenBank/DDBJ whole genome shotgun (WGS) entry which is preliminary data.</text>
</comment>
<dbReference type="EC" id="2.3.1.282" evidence="5"/>
<name>A0A4R8SLK7_9MYCO</name>
<sequence>MLADPARSELSRTLSFFEWTTVLSCITIQLASYVEGPLDVEALRAAWDLLRQSQPILTARITPQHPDSADLASSLTFEIPDAPVGSQFRVQHAGYPTPEPLTVDDPVAIVEVAHAQDAGQVARVSLIVHHAAGDGRLVLHWMRELWSHYTDLVEGKPPSTQQFPVPASPEELLSARGIAKTGMRGNRDSELRNATPSVPGHADPGMEIRFGRVQLSESATAMLRASAKAHGQTMHALVAGAAAVATRRFLPVSGEHALELIVHSPVDIRARVSPAIPVWGGTNALGVADALVSVHPKSNAIVVGADVVRQIQAGLDTGAVHRSFLDMPEFFGGPGPAKPLIVTTNLGAVDPFPVPEGITIIELRGSVTANWPQFIAAMNALGHQAHHPALDGTTHIILTYAGRLSIDVITTMAAPQVAAYTEALEEILLELGEIRSTQDVG</sequence>
<dbReference type="EMBL" id="PECM01000009">
    <property type="protein sequence ID" value="TEA03037.1"/>
    <property type="molecule type" value="Genomic_DNA"/>
</dbReference>
<keyword evidence="9 15" id="KW-0012">Acyltransferase</keyword>
<keyword evidence="8 15" id="KW-0808">Transferase</keyword>
<dbReference type="RefSeq" id="WP_191987511.1">
    <property type="nucleotide sequence ID" value="NZ_PECK01000001.1"/>
</dbReference>
<evidence type="ECO:0000256" key="6">
    <source>
        <dbReference type="ARBA" id="ARBA00013449"/>
    </source>
</evidence>
<comment type="catalytic activity">
    <reaction evidence="2">
        <text>2 a mycocerosyl-[mycocerosic acid synthase] + a phenolphthiocerol = a dimycocerosyl phenolphthiocerol + 2 holo-[mycocerosic acid synthase].</text>
        <dbReference type="EC" id="2.3.1.282"/>
    </reaction>
</comment>
<proteinExistence type="inferred from homology"/>
<accession>A0A4R8SLK7</accession>
<comment type="catalytic activity">
    <reaction evidence="1">
        <text>2 a mycocerosyl-[mycocerosic acid synthase] + a phthiocerol = a dimycocerosyl phthiocerol + 2 holo-[mycocerosic acid synthase].</text>
        <dbReference type="EC" id="2.3.1.282"/>
    </reaction>
</comment>
<comment type="similarity">
    <text evidence="4">Belongs to the acyltransferase PapA5 family.</text>
</comment>
<evidence type="ECO:0000313" key="16">
    <source>
        <dbReference type="EMBL" id="TEA03037.1"/>
    </source>
</evidence>
<feature type="region of interest" description="Disordered" evidence="13">
    <location>
        <begin position="182"/>
        <end position="205"/>
    </location>
</feature>
<dbReference type="EMBL" id="PECK01000001">
    <property type="protein sequence ID" value="TDZ98507.1"/>
    <property type="molecule type" value="Genomic_DNA"/>
</dbReference>
<gene>
    <name evidence="15" type="primary">papA5_1</name>
    <name evidence="16" type="synonym">papA5_3</name>
    <name evidence="16" type="ORF">CCUG60883_03661</name>
    <name evidence="15" type="ORF">CCUG60885_00377</name>
</gene>
<evidence type="ECO:0000256" key="3">
    <source>
        <dbReference type="ARBA" id="ARBA00001907"/>
    </source>
</evidence>
<comment type="catalytic activity">
    <reaction evidence="3">
        <text>2 a mycocerosyl-[mycocerosic acid synthase] + a phthiodiolone = a dimycocerosyl phthiodiolone + 2 holo-[mycocerosic acid synthase].</text>
        <dbReference type="EC" id="2.3.1.282"/>
    </reaction>
</comment>
<dbReference type="Gene3D" id="3.30.559.10">
    <property type="entry name" value="Chloramphenicol acetyltransferase-like domain"/>
    <property type="match status" value="1"/>
</dbReference>
<dbReference type="Pfam" id="PF16911">
    <property type="entry name" value="PapA_C"/>
    <property type="match status" value="1"/>
</dbReference>
<evidence type="ECO:0000256" key="7">
    <source>
        <dbReference type="ARBA" id="ARBA00022516"/>
    </source>
</evidence>
<evidence type="ECO:0000256" key="13">
    <source>
        <dbReference type="SAM" id="MobiDB-lite"/>
    </source>
</evidence>
<feature type="domain" description="Phthiocerol/phthiodiolone dimycocerosyl transferase C-terminal" evidence="14">
    <location>
        <begin position="207"/>
        <end position="408"/>
    </location>
</feature>
<reference evidence="17 18" key="1">
    <citation type="journal article" date="2019" name="Sci. Rep.">
        <title>Extended insight into the Mycobacterium chelonae-abscessus complex through whole genome sequencing of Mycobacterium salmoniphilum outbreak and Mycobacterium salmoniphilum-like strains.</title>
        <authorList>
            <person name="Behra P.R.K."/>
            <person name="Das S."/>
            <person name="Pettersson B.M.F."/>
            <person name="Shirreff L."/>
            <person name="DuCote T."/>
            <person name="Jacobsson K.G."/>
            <person name="Ennis D.G."/>
            <person name="Kirsebom L.A."/>
        </authorList>
    </citation>
    <scope>NUCLEOTIDE SEQUENCE [LARGE SCALE GENOMIC DNA]</scope>
    <source>
        <strain evidence="16 17">CCUG 60883</strain>
        <strain evidence="15 18">CCUG 60885</strain>
    </source>
</reference>
<dbReference type="AlphaFoldDB" id="A0A4R8SLK7"/>
<evidence type="ECO:0000256" key="8">
    <source>
        <dbReference type="ARBA" id="ARBA00022679"/>
    </source>
</evidence>
<dbReference type="Gene3D" id="3.30.559.30">
    <property type="entry name" value="Nonribosomal peptide synthetase, condensation domain"/>
    <property type="match status" value="1"/>
</dbReference>
<dbReference type="InterPro" id="IPR031641">
    <property type="entry name" value="PapA_C"/>
</dbReference>
<evidence type="ECO:0000256" key="4">
    <source>
        <dbReference type="ARBA" id="ARBA00006558"/>
    </source>
</evidence>
<evidence type="ECO:0000256" key="10">
    <source>
        <dbReference type="ARBA" id="ARBA00030465"/>
    </source>
</evidence>
<evidence type="ECO:0000256" key="12">
    <source>
        <dbReference type="ARBA" id="ARBA00033407"/>
    </source>
</evidence>
<keyword evidence="7" id="KW-0444">Lipid biosynthesis</keyword>
<keyword evidence="7" id="KW-0443">Lipid metabolism</keyword>
<evidence type="ECO:0000256" key="2">
    <source>
        <dbReference type="ARBA" id="ARBA00000625"/>
    </source>
</evidence>